<dbReference type="PANTHER" id="PTHR42905:SF5">
    <property type="entry name" value="CARBOXYVINYL-CARBOXYPHOSPHONATE PHOSPHORYLMUTASE, CHLOROPLASTIC"/>
    <property type="match status" value="1"/>
</dbReference>
<organism evidence="1 2">
    <name type="scientific">Lacticaseibacillus baoqingensis</name>
    <dbReference type="NCBI Taxonomy" id="2486013"/>
    <lineage>
        <taxon>Bacteria</taxon>
        <taxon>Bacillati</taxon>
        <taxon>Bacillota</taxon>
        <taxon>Bacilli</taxon>
        <taxon>Lactobacillales</taxon>
        <taxon>Lactobacillaceae</taxon>
        <taxon>Lacticaseibacillus</taxon>
    </lineage>
</organism>
<accession>A0ABW4E8X5</accession>
<gene>
    <name evidence="1" type="ORF">ACFQ5J_08005</name>
</gene>
<dbReference type="RefSeq" id="WP_125754241.1">
    <property type="nucleotide sequence ID" value="NZ_JBHTON010000022.1"/>
</dbReference>
<evidence type="ECO:0000313" key="2">
    <source>
        <dbReference type="Proteomes" id="UP001597252"/>
    </source>
</evidence>
<sequence>MENAPLYPAFGSGQTLALLRDHAAQGYFMAGSLAADTLLGVRDAGMLSCSEYAAHLRRMRLLTDKPIIADLQSGFGNPMNTYFATQELERSGANRLILSDQRYPAHTQDCPPIATDVDFLGKLHAALDAVDDENTQIWALLEGMPTQGLETTMAKLAWVDQLPIGGIVIAHWDREILMALTAMPHQHRLIATWQPNVPAFPGIDGWLDTGYLADTAGNWQRQLITNLPAELALPKEVLK</sequence>
<reference evidence="2" key="1">
    <citation type="journal article" date="2019" name="Int. J. Syst. Evol. Microbiol.">
        <title>The Global Catalogue of Microorganisms (GCM) 10K type strain sequencing project: providing services to taxonomists for standard genome sequencing and annotation.</title>
        <authorList>
            <consortium name="The Broad Institute Genomics Platform"/>
            <consortium name="The Broad Institute Genome Sequencing Center for Infectious Disease"/>
            <person name="Wu L."/>
            <person name="Ma J."/>
        </authorList>
    </citation>
    <scope>NUCLEOTIDE SEQUENCE [LARGE SCALE GENOMIC DNA]</scope>
    <source>
        <strain evidence="2">CCM 8903</strain>
    </source>
</reference>
<dbReference type="Gene3D" id="3.20.20.60">
    <property type="entry name" value="Phosphoenolpyruvate-binding domains"/>
    <property type="match status" value="1"/>
</dbReference>
<dbReference type="InterPro" id="IPR015813">
    <property type="entry name" value="Pyrv/PenolPyrv_kinase-like_dom"/>
</dbReference>
<dbReference type="PANTHER" id="PTHR42905">
    <property type="entry name" value="PHOSPHOENOLPYRUVATE CARBOXYLASE"/>
    <property type="match status" value="1"/>
</dbReference>
<dbReference type="SUPFAM" id="SSF51621">
    <property type="entry name" value="Phosphoenolpyruvate/pyruvate domain"/>
    <property type="match status" value="1"/>
</dbReference>
<dbReference type="Pfam" id="PF13714">
    <property type="entry name" value="PEP_mutase"/>
    <property type="match status" value="1"/>
</dbReference>
<dbReference type="EMBL" id="JBHTON010000022">
    <property type="protein sequence ID" value="MFD1485171.1"/>
    <property type="molecule type" value="Genomic_DNA"/>
</dbReference>
<keyword evidence="1" id="KW-0456">Lyase</keyword>
<keyword evidence="2" id="KW-1185">Reference proteome</keyword>
<evidence type="ECO:0000313" key="1">
    <source>
        <dbReference type="EMBL" id="MFD1485171.1"/>
    </source>
</evidence>
<dbReference type="Proteomes" id="UP001597252">
    <property type="component" value="Unassembled WGS sequence"/>
</dbReference>
<name>A0ABW4E8X5_9LACO</name>
<proteinExistence type="predicted"/>
<dbReference type="GO" id="GO:0016829">
    <property type="term" value="F:lyase activity"/>
    <property type="evidence" value="ECO:0007669"/>
    <property type="project" value="UniProtKB-KW"/>
</dbReference>
<protein>
    <submittedName>
        <fullName evidence="1">Isocitrate lyase/phosphoenolpyruvate mutase family protein</fullName>
    </submittedName>
</protein>
<dbReference type="InterPro" id="IPR040442">
    <property type="entry name" value="Pyrv_kinase-like_dom_sf"/>
</dbReference>
<comment type="caution">
    <text evidence="1">The sequence shown here is derived from an EMBL/GenBank/DDBJ whole genome shotgun (WGS) entry which is preliminary data.</text>
</comment>